<gene>
    <name evidence="5" type="ORF">VT50_0238005</name>
</gene>
<dbReference type="Gene3D" id="3.40.50.720">
    <property type="entry name" value="NAD(P)-binding Rossmann-like Domain"/>
    <property type="match status" value="1"/>
</dbReference>
<dbReference type="GO" id="GO:0071770">
    <property type="term" value="P:DIM/DIP cell wall layer assembly"/>
    <property type="evidence" value="ECO:0007669"/>
    <property type="project" value="TreeGrafter"/>
</dbReference>
<dbReference type="InterPro" id="IPR013968">
    <property type="entry name" value="PKS_KR"/>
</dbReference>
<dbReference type="PANTHER" id="PTHR43775:SF37">
    <property type="entry name" value="SI:DKEY-61P9.11"/>
    <property type="match status" value="1"/>
</dbReference>
<dbReference type="GO" id="GO:0006633">
    <property type="term" value="P:fatty acid biosynthetic process"/>
    <property type="evidence" value="ECO:0007669"/>
    <property type="project" value="TreeGrafter"/>
</dbReference>
<evidence type="ECO:0000256" key="3">
    <source>
        <dbReference type="SAM" id="MobiDB-lite"/>
    </source>
</evidence>
<feature type="non-terminal residue" evidence="5">
    <location>
        <position position="128"/>
    </location>
</feature>
<dbReference type="InterPro" id="IPR050091">
    <property type="entry name" value="PKS_NRPS_Biosynth_Enz"/>
</dbReference>
<organism evidence="5 6">
    <name type="scientific">Streptomyces antioxidans</name>
    <dbReference type="NCBI Taxonomy" id="1507734"/>
    <lineage>
        <taxon>Bacteria</taxon>
        <taxon>Bacillati</taxon>
        <taxon>Actinomycetota</taxon>
        <taxon>Actinomycetes</taxon>
        <taxon>Kitasatosporales</taxon>
        <taxon>Streptomycetaceae</taxon>
        <taxon>Streptomyces</taxon>
    </lineage>
</organism>
<dbReference type="OrthoDB" id="9778690at2"/>
<dbReference type="InterPro" id="IPR036291">
    <property type="entry name" value="NAD(P)-bd_dom_sf"/>
</dbReference>
<evidence type="ECO:0000313" key="6">
    <source>
        <dbReference type="Proteomes" id="UP000033615"/>
    </source>
</evidence>
<dbReference type="GO" id="GO:0004312">
    <property type="term" value="F:fatty acid synthase activity"/>
    <property type="evidence" value="ECO:0007669"/>
    <property type="project" value="TreeGrafter"/>
</dbReference>
<reference evidence="5" key="1">
    <citation type="submission" date="2016-12" db="EMBL/GenBank/DDBJ databases">
        <title>Genome sequence of Streptomyces antioxidans MUSC 164.</title>
        <authorList>
            <person name="Lee L.-H."/>
            <person name="Ser H.-L."/>
        </authorList>
    </citation>
    <scope>NUCLEOTIDE SEQUENCE [LARGE SCALE GENOMIC DNA]</scope>
    <source>
        <strain evidence="5">MUSC 164</strain>
    </source>
</reference>
<dbReference type="Pfam" id="PF08659">
    <property type="entry name" value="KR"/>
    <property type="match status" value="1"/>
</dbReference>
<dbReference type="GO" id="GO:0005737">
    <property type="term" value="C:cytoplasm"/>
    <property type="evidence" value="ECO:0007669"/>
    <property type="project" value="TreeGrafter"/>
</dbReference>
<dbReference type="AlphaFoldDB" id="A0A1V4CMF8"/>
<dbReference type="EMBL" id="LAKD02000265">
    <property type="protein sequence ID" value="OPF65786.1"/>
    <property type="molecule type" value="Genomic_DNA"/>
</dbReference>
<accession>A0A1V4CMF8</accession>
<protein>
    <recommendedName>
        <fullName evidence="4">Ketoreductase (KR) domain-containing protein</fullName>
    </recommendedName>
</protein>
<keyword evidence="6" id="KW-1185">Reference proteome</keyword>
<keyword evidence="2" id="KW-0597">Phosphoprotein</keyword>
<evidence type="ECO:0000256" key="1">
    <source>
        <dbReference type="ARBA" id="ARBA00022450"/>
    </source>
</evidence>
<dbReference type="RefSeq" id="WP_143645418.1">
    <property type="nucleotide sequence ID" value="NZ_LAKD02000265.1"/>
</dbReference>
<feature type="region of interest" description="Disordered" evidence="3">
    <location>
        <begin position="103"/>
        <end position="128"/>
    </location>
</feature>
<comment type="caution">
    <text evidence="5">The sequence shown here is derived from an EMBL/GenBank/DDBJ whole genome shotgun (WGS) entry which is preliminary data.</text>
</comment>
<dbReference type="PANTHER" id="PTHR43775">
    <property type="entry name" value="FATTY ACID SYNTHASE"/>
    <property type="match status" value="1"/>
</dbReference>
<evidence type="ECO:0000259" key="4">
    <source>
        <dbReference type="Pfam" id="PF08659"/>
    </source>
</evidence>
<proteinExistence type="predicted"/>
<sequence length="128" mass="13794">YAAANAYLDALAHARRGRGLTATSVAWGSWDGAGMAEDEGTKDFLERRGIRAMAPATAVRELRRALEHDDTAVVVAEVDWPRFVPGYTAARARPLLAELPEARQAAEPVADPRTANGPALTERLSRLS</sequence>
<dbReference type="SUPFAM" id="SSF51735">
    <property type="entry name" value="NAD(P)-binding Rossmann-fold domains"/>
    <property type="match status" value="1"/>
</dbReference>
<feature type="domain" description="Ketoreductase (KR)" evidence="4">
    <location>
        <begin position="1"/>
        <end position="31"/>
    </location>
</feature>
<dbReference type="Proteomes" id="UP000033615">
    <property type="component" value="Unassembled WGS sequence"/>
</dbReference>
<evidence type="ECO:0000256" key="2">
    <source>
        <dbReference type="ARBA" id="ARBA00022553"/>
    </source>
</evidence>
<name>A0A1V4CMF8_9ACTN</name>
<dbReference type="GO" id="GO:0005886">
    <property type="term" value="C:plasma membrane"/>
    <property type="evidence" value="ECO:0007669"/>
    <property type="project" value="TreeGrafter"/>
</dbReference>
<evidence type="ECO:0000313" key="5">
    <source>
        <dbReference type="EMBL" id="OPF65786.1"/>
    </source>
</evidence>
<keyword evidence="1" id="KW-0596">Phosphopantetheine</keyword>
<feature type="non-terminal residue" evidence="5">
    <location>
        <position position="1"/>
    </location>
</feature>